<dbReference type="EMBL" id="JAEHFJ010000004">
    <property type="protein sequence ID" value="MBJ2174498.1"/>
    <property type="molecule type" value="Genomic_DNA"/>
</dbReference>
<sequence length="72" mass="8025">MNKKNFKLREGQPYITLNKLLQVVGIAQTGGHAKIIIQNEEVLVNGLVETRVRNKLVIGDVINASNTQIEIE</sequence>
<dbReference type="SUPFAM" id="SSF55174">
    <property type="entry name" value="Alpha-L RNA-binding motif"/>
    <property type="match status" value="1"/>
</dbReference>
<dbReference type="Pfam" id="PF13275">
    <property type="entry name" value="S4_2"/>
    <property type="match status" value="1"/>
</dbReference>
<keyword evidence="3" id="KW-1185">Reference proteome</keyword>
<dbReference type="Proteomes" id="UP000623301">
    <property type="component" value="Unassembled WGS sequence"/>
</dbReference>
<comment type="caution">
    <text evidence="2">The sequence shown here is derived from an EMBL/GenBank/DDBJ whole genome shotgun (WGS) entry which is preliminary data.</text>
</comment>
<dbReference type="PROSITE" id="PS50889">
    <property type="entry name" value="S4"/>
    <property type="match status" value="1"/>
</dbReference>
<evidence type="ECO:0000313" key="3">
    <source>
        <dbReference type="Proteomes" id="UP000623301"/>
    </source>
</evidence>
<protein>
    <submittedName>
        <fullName evidence="2">RNA-binding S4 domain-containing protein</fullName>
    </submittedName>
</protein>
<accession>A0ABS0WRK4</accession>
<reference evidence="2 3" key="1">
    <citation type="submission" date="2020-12" db="EMBL/GenBank/DDBJ databases">
        <title>Aureibaculum luteum sp. nov. and Aureibaculum flavum sp. nov., novel members of the family Flavobacteriaceae isolated from Antarctic intertidal sediments.</title>
        <authorList>
            <person name="He X."/>
            <person name="Zhang X."/>
        </authorList>
    </citation>
    <scope>NUCLEOTIDE SEQUENCE [LARGE SCALE GENOMIC DNA]</scope>
    <source>
        <strain evidence="2 3">A20</strain>
    </source>
</reference>
<evidence type="ECO:0000256" key="1">
    <source>
        <dbReference type="PROSITE-ProRule" id="PRU00182"/>
    </source>
</evidence>
<name>A0ABS0WRK4_9FLAO</name>
<keyword evidence="1" id="KW-0694">RNA-binding</keyword>
<gene>
    <name evidence="2" type="ORF">JBL43_09635</name>
</gene>
<proteinExistence type="predicted"/>
<dbReference type="RefSeq" id="WP_198841240.1">
    <property type="nucleotide sequence ID" value="NZ_JAEHFJ010000004.1"/>
</dbReference>
<dbReference type="Gene3D" id="3.10.290.10">
    <property type="entry name" value="RNA-binding S4 domain"/>
    <property type="match status" value="1"/>
</dbReference>
<organism evidence="2 3">
    <name type="scientific">Aureibaculum flavum</name>
    <dbReference type="NCBI Taxonomy" id="2795986"/>
    <lineage>
        <taxon>Bacteria</taxon>
        <taxon>Pseudomonadati</taxon>
        <taxon>Bacteroidota</taxon>
        <taxon>Flavobacteriia</taxon>
        <taxon>Flavobacteriales</taxon>
        <taxon>Flavobacteriaceae</taxon>
        <taxon>Aureibaculum</taxon>
    </lineage>
</organism>
<dbReference type="InterPro" id="IPR036986">
    <property type="entry name" value="S4_RNA-bd_sf"/>
</dbReference>
<evidence type="ECO:0000313" key="2">
    <source>
        <dbReference type="EMBL" id="MBJ2174498.1"/>
    </source>
</evidence>